<evidence type="ECO:0000256" key="7">
    <source>
        <dbReference type="ARBA" id="ARBA00022801"/>
    </source>
</evidence>
<sequence>MVGAIVHHDGDVLLLERVPDDFLGGIEELPSGGVEDGETLIGALAREPAEEIGWTGPPAIDSRFVGSFDYTSASGRRARQFTVSVYAEGRAVVLSDEHAAHRWIHPSALAGARVTPETEAVIREWVSSHQ</sequence>
<dbReference type="GO" id="GO:0046872">
    <property type="term" value="F:metal ion binding"/>
    <property type="evidence" value="ECO:0007669"/>
    <property type="project" value="UniProtKB-KW"/>
</dbReference>
<dbReference type="RefSeq" id="WP_203886921.1">
    <property type="nucleotide sequence ID" value="NZ_BAABHH010000028.1"/>
</dbReference>
<dbReference type="GO" id="GO:0006260">
    <property type="term" value="P:DNA replication"/>
    <property type="evidence" value="ECO:0007669"/>
    <property type="project" value="UniProtKB-KW"/>
</dbReference>
<keyword evidence="3" id="KW-0515">Mutator protein</keyword>
<dbReference type="GO" id="GO:0006281">
    <property type="term" value="P:DNA repair"/>
    <property type="evidence" value="ECO:0007669"/>
    <property type="project" value="UniProtKB-KW"/>
</dbReference>
<evidence type="ECO:0000313" key="14">
    <source>
        <dbReference type="Proteomes" id="UP000630097"/>
    </source>
</evidence>
<dbReference type="GO" id="GO:0008413">
    <property type="term" value="F:8-oxo-7,8-dihydroguanosine triphosphate pyrophosphatase activity"/>
    <property type="evidence" value="ECO:0007669"/>
    <property type="project" value="TreeGrafter"/>
</dbReference>
<evidence type="ECO:0000256" key="6">
    <source>
        <dbReference type="ARBA" id="ARBA00022763"/>
    </source>
</evidence>
<dbReference type="PANTHER" id="PTHR47707">
    <property type="entry name" value="8-OXO-DGTP DIPHOSPHATASE"/>
    <property type="match status" value="1"/>
</dbReference>
<keyword evidence="7" id="KW-0378">Hydrolase</keyword>
<keyword evidence="9" id="KW-0234">DNA repair</keyword>
<dbReference type="GO" id="GO:0044716">
    <property type="term" value="F:8-oxo-GDP phosphatase activity"/>
    <property type="evidence" value="ECO:0007669"/>
    <property type="project" value="TreeGrafter"/>
</dbReference>
<dbReference type="SUPFAM" id="SSF55811">
    <property type="entry name" value="Nudix"/>
    <property type="match status" value="1"/>
</dbReference>
<reference evidence="13 14" key="1">
    <citation type="submission" date="2021-01" db="EMBL/GenBank/DDBJ databases">
        <title>Whole genome shotgun sequence of Planotetraspora kaengkrachanensis NBRC 104272.</title>
        <authorList>
            <person name="Komaki H."/>
            <person name="Tamura T."/>
        </authorList>
    </citation>
    <scope>NUCLEOTIDE SEQUENCE [LARGE SCALE GENOMIC DNA]</scope>
    <source>
        <strain evidence="13 14">NBRC 104272</strain>
    </source>
</reference>
<accession>A0A8J3PYZ7</accession>
<organism evidence="13 14">
    <name type="scientific">Planotetraspora kaengkrachanensis</name>
    <dbReference type="NCBI Taxonomy" id="575193"/>
    <lineage>
        <taxon>Bacteria</taxon>
        <taxon>Bacillati</taxon>
        <taxon>Actinomycetota</taxon>
        <taxon>Actinomycetes</taxon>
        <taxon>Streptosporangiales</taxon>
        <taxon>Streptosporangiaceae</taxon>
        <taxon>Planotetraspora</taxon>
    </lineage>
</organism>
<dbReference type="GO" id="GO:0035539">
    <property type="term" value="F:8-oxo-7,8-dihydrodeoxyguanosine triphosphate pyrophosphatase activity"/>
    <property type="evidence" value="ECO:0007669"/>
    <property type="project" value="UniProtKB-EC"/>
</dbReference>
<keyword evidence="8" id="KW-0460">Magnesium</keyword>
<evidence type="ECO:0000259" key="12">
    <source>
        <dbReference type="PROSITE" id="PS51462"/>
    </source>
</evidence>
<dbReference type="EMBL" id="BONV01000042">
    <property type="protein sequence ID" value="GIG83617.1"/>
    <property type="molecule type" value="Genomic_DNA"/>
</dbReference>
<keyword evidence="6" id="KW-0227">DNA damage</keyword>
<name>A0A8J3PYZ7_9ACTN</name>
<evidence type="ECO:0000256" key="5">
    <source>
        <dbReference type="ARBA" id="ARBA00022723"/>
    </source>
</evidence>
<comment type="catalytic activity">
    <reaction evidence="10">
        <text>8-oxo-dGTP + H2O = 8-oxo-dGMP + diphosphate + H(+)</text>
        <dbReference type="Rhea" id="RHEA:31575"/>
        <dbReference type="ChEBI" id="CHEBI:15377"/>
        <dbReference type="ChEBI" id="CHEBI:15378"/>
        <dbReference type="ChEBI" id="CHEBI:33019"/>
        <dbReference type="ChEBI" id="CHEBI:63224"/>
        <dbReference type="ChEBI" id="CHEBI:77896"/>
        <dbReference type="EC" id="3.6.1.55"/>
    </reaction>
</comment>
<dbReference type="EC" id="3.6.1.55" evidence="11"/>
<feature type="domain" description="Nudix hydrolase" evidence="12">
    <location>
        <begin position="1"/>
        <end position="128"/>
    </location>
</feature>
<keyword evidence="4" id="KW-0235">DNA replication</keyword>
<keyword evidence="14" id="KW-1185">Reference proteome</keyword>
<evidence type="ECO:0000256" key="10">
    <source>
        <dbReference type="ARBA" id="ARBA00035861"/>
    </source>
</evidence>
<dbReference type="Pfam" id="PF00293">
    <property type="entry name" value="NUDIX"/>
    <property type="match status" value="1"/>
</dbReference>
<evidence type="ECO:0000256" key="2">
    <source>
        <dbReference type="ARBA" id="ARBA00005582"/>
    </source>
</evidence>
<dbReference type="AlphaFoldDB" id="A0A8J3PYZ7"/>
<proteinExistence type="inferred from homology"/>
<dbReference type="Proteomes" id="UP000630097">
    <property type="component" value="Unassembled WGS sequence"/>
</dbReference>
<dbReference type="InterPro" id="IPR000086">
    <property type="entry name" value="NUDIX_hydrolase_dom"/>
</dbReference>
<evidence type="ECO:0000256" key="11">
    <source>
        <dbReference type="ARBA" id="ARBA00038905"/>
    </source>
</evidence>
<keyword evidence="5" id="KW-0479">Metal-binding</keyword>
<comment type="similarity">
    <text evidence="2">Belongs to the Nudix hydrolase family.</text>
</comment>
<comment type="caution">
    <text evidence="13">The sequence shown here is derived from an EMBL/GenBank/DDBJ whole genome shotgun (WGS) entry which is preliminary data.</text>
</comment>
<dbReference type="InterPro" id="IPR015797">
    <property type="entry name" value="NUDIX_hydrolase-like_dom_sf"/>
</dbReference>
<evidence type="ECO:0000256" key="4">
    <source>
        <dbReference type="ARBA" id="ARBA00022705"/>
    </source>
</evidence>
<comment type="cofactor">
    <cofactor evidence="1">
        <name>Mg(2+)</name>
        <dbReference type="ChEBI" id="CHEBI:18420"/>
    </cofactor>
</comment>
<evidence type="ECO:0000256" key="8">
    <source>
        <dbReference type="ARBA" id="ARBA00022842"/>
    </source>
</evidence>
<dbReference type="Gene3D" id="3.90.79.10">
    <property type="entry name" value="Nucleoside Triphosphate Pyrophosphohydrolase"/>
    <property type="match status" value="1"/>
</dbReference>
<evidence type="ECO:0000313" key="13">
    <source>
        <dbReference type="EMBL" id="GIG83617.1"/>
    </source>
</evidence>
<protein>
    <recommendedName>
        <fullName evidence="11">8-oxo-dGTP diphosphatase</fullName>
        <ecNumber evidence="11">3.6.1.55</ecNumber>
    </recommendedName>
</protein>
<evidence type="ECO:0000256" key="9">
    <source>
        <dbReference type="ARBA" id="ARBA00023204"/>
    </source>
</evidence>
<dbReference type="PROSITE" id="PS51462">
    <property type="entry name" value="NUDIX"/>
    <property type="match status" value="1"/>
</dbReference>
<dbReference type="GO" id="GO:0044715">
    <property type="term" value="F:8-oxo-dGDP phosphatase activity"/>
    <property type="evidence" value="ECO:0007669"/>
    <property type="project" value="TreeGrafter"/>
</dbReference>
<gene>
    <name evidence="13" type="ORF">Pka01_67440</name>
</gene>
<evidence type="ECO:0000256" key="1">
    <source>
        <dbReference type="ARBA" id="ARBA00001946"/>
    </source>
</evidence>
<evidence type="ECO:0000256" key="3">
    <source>
        <dbReference type="ARBA" id="ARBA00022457"/>
    </source>
</evidence>
<dbReference type="InterPro" id="IPR047127">
    <property type="entry name" value="MutT-like"/>
</dbReference>
<dbReference type="PANTHER" id="PTHR47707:SF1">
    <property type="entry name" value="NUDIX HYDROLASE FAMILY PROTEIN"/>
    <property type="match status" value="1"/>
</dbReference>